<reference evidence="3" key="1">
    <citation type="submission" date="2018-01" db="EMBL/GenBank/DDBJ databases">
        <title>An insight into the sialome of Amazonian anophelines.</title>
        <authorList>
            <person name="Ribeiro J.M."/>
            <person name="Scarpassa V."/>
            <person name="Calvo E."/>
        </authorList>
    </citation>
    <scope>NUCLEOTIDE SEQUENCE</scope>
    <source>
        <tissue evidence="3">Salivary glands</tissue>
    </source>
</reference>
<feature type="chain" id="PRO_5014746764" evidence="2">
    <location>
        <begin position="21"/>
        <end position="122"/>
    </location>
</feature>
<feature type="compositionally biased region" description="Polar residues" evidence="1">
    <location>
        <begin position="59"/>
        <end position="71"/>
    </location>
</feature>
<evidence type="ECO:0000313" key="3">
    <source>
        <dbReference type="EMBL" id="MBW29654.1"/>
    </source>
</evidence>
<proteinExistence type="predicted"/>
<feature type="region of interest" description="Disordered" evidence="1">
    <location>
        <begin position="37"/>
        <end position="71"/>
    </location>
</feature>
<evidence type="ECO:0000256" key="1">
    <source>
        <dbReference type="SAM" id="MobiDB-lite"/>
    </source>
</evidence>
<protein>
    <submittedName>
        <fullName evidence="3">Putative secreted peptide</fullName>
    </submittedName>
</protein>
<name>A0A2M3ZM75_9DIPT</name>
<feature type="compositionally biased region" description="Low complexity" evidence="1">
    <location>
        <begin position="41"/>
        <end position="58"/>
    </location>
</feature>
<feature type="signal peptide" evidence="2">
    <location>
        <begin position="1"/>
        <end position="20"/>
    </location>
</feature>
<dbReference type="AlphaFoldDB" id="A0A2M3ZM75"/>
<keyword evidence="2" id="KW-0732">Signal</keyword>
<organism evidence="3">
    <name type="scientific">Anopheles braziliensis</name>
    <dbReference type="NCBI Taxonomy" id="58242"/>
    <lineage>
        <taxon>Eukaryota</taxon>
        <taxon>Metazoa</taxon>
        <taxon>Ecdysozoa</taxon>
        <taxon>Arthropoda</taxon>
        <taxon>Hexapoda</taxon>
        <taxon>Insecta</taxon>
        <taxon>Pterygota</taxon>
        <taxon>Neoptera</taxon>
        <taxon>Endopterygota</taxon>
        <taxon>Diptera</taxon>
        <taxon>Nematocera</taxon>
        <taxon>Culicoidea</taxon>
        <taxon>Culicidae</taxon>
        <taxon>Anophelinae</taxon>
        <taxon>Anopheles</taxon>
    </lineage>
</organism>
<dbReference type="EMBL" id="GGFM01008903">
    <property type="protein sequence ID" value="MBW29654.1"/>
    <property type="molecule type" value="Transcribed_RNA"/>
</dbReference>
<sequence length="122" mass="13336">MRRLARPVFFFFFSFFSTFGVWPFTLPARASEPCTLPPSSPTVTSSSGELSSLTNCSSASGLPSHQRLSATESSMDSASASIRLTSWMLFSGRTSRICVFKPRTCNCIFSTPLEGFDGVKQI</sequence>
<accession>A0A2M3ZM75</accession>
<evidence type="ECO:0000256" key="2">
    <source>
        <dbReference type="SAM" id="SignalP"/>
    </source>
</evidence>